<evidence type="ECO:0000256" key="6">
    <source>
        <dbReference type="HAMAP-Rule" id="MF_01065"/>
    </source>
</evidence>
<evidence type="ECO:0000256" key="4">
    <source>
        <dbReference type="ARBA" id="ARBA00023139"/>
    </source>
</evidence>
<dbReference type="AlphaFoldDB" id="A0A2P8VI00"/>
<keyword evidence="1 6" id="KW-1003">Cell membrane</keyword>
<organism evidence="7 8">
    <name type="scientific">Siccibacter turicensis</name>
    <dbReference type="NCBI Taxonomy" id="357233"/>
    <lineage>
        <taxon>Bacteria</taxon>
        <taxon>Pseudomonadati</taxon>
        <taxon>Pseudomonadota</taxon>
        <taxon>Gammaproteobacteria</taxon>
        <taxon>Enterobacterales</taxon>
        <taxon>Enterobacteriaceae</taxon>
        <taxon>Siccibacter</taxon>
    </lineage>
</organism>
<dbReference type="Pfam" id="PF06788">
    <property type="entry name" value="UPF0257"/>
    <property type="match status" value="1"/>
</dbReference>
<evidence type="ECO:0000256" key="1">
    <source>
        <dbReference type="ARBA" id="ARBA00022475"/>
    </source>
</evidence>
<dbReference type="GO" id="GO:0005886">
    <property type="term" value="C:plasma membrane"/>
    <property type="evidence" value="ECO:0007669"/>
    <property type="project" value="UniProtKB-SubCell"/>
</dbReference>
<comment type="similarity">
    <text evidence="6">Belongs to the UPF0257 family.</text>
</comment>
<dbReference type="HAMAP" id="MF_01065">
    <property type="entry name" value="UPF0257"/>
    <property type="match status" value="1"/>
</dbReference>
<dbReference type="Proteomes" id="UP000240212">
    <property type="component" value="Unassembled WGS sequence"/>
</dbReference>
<comment type="subcellular location">
    <subcellularLocation>
        <location evidence="6">Cell membrane</location>
        <topology evidence="6">Lipid-anchor</topology>
    </subcellularLocation>
</comment>
<comment type="caution">
    <text evidence="7">The sequence shown here is derived from an EMBL/GenBank/DDBJ whole genome shotgun (WGS) entry which is preliminary data.</text>
</comment>
<sequence>MVSAVLAGCDDAPAPDAFTPEMASFSNEFDFDPLRGPVKDFSQTLMNEEDKVALRVTGTLSKEGCFETLDFHDVESNTGASLVLNANFYLDSMTQEKRVKLQGKCQLAELSGTGLVYETDDKGFVVAARNSDAEIRYRYDSEGYPLGRTAKSKDKELSVEATVSSDAHKKHDYTAETTLNGEVVGRANQSCRYDSHFNPVSCELVMTDVSVTPNKVQKFTIKNIINYY</sequence>
<evidence type="ECO:0000313" key="7">
    <source>
        <dbReference type="EMBL" id="PSN06718.1"/>
    </source>
</evidence>
<keyword evidence="8" id="KW-1185">Reference proteome</keyword>
<keyword evidence="3 6" id="KW-0472">Membrane</keyword>
<proteinExistence type="inferred from homology"/>
<dbReference type="EMBL" id="PYEP01000007">
    <property type="protein sequence ID" value="PSN06718.1"/>
    <property type="molecule type" value="Genomic_DNA"/>
</dbReference>
<keyword evidence="2 6" id="KW-0732">Signal</keyword>
<dbReference type="InterPro" id="IPR010646">
    <property type="entry name" value="UPF0257"/>
</dbReference>
<gene>
    <name evidence="7" type="ORF">C7G83_16695</name>
</gene>
<dbReference type="OrthoDB" id="6622075at2"/>
<evidence type="ECO:0000256" key="2">
    <source>
        <dbReference type="ARBA" id="ARBA00022729"/>
    </source>
</evidence>
<protein>
    <recommendedName>
        <fullName evidence="6">UPF0257 lipoprotein C7G83_16695</fullName>
    </recommendedName>
</protein>
<reference evidence="7 8" key="1">
    <citation type="submission" date="2018-03" db="EMBL/GenBank/DDBJ databases">
        <title>Draft genome sequence of the first documented clinical Siccibacter turicensis isolate in Austria.</title>
        <authorList>
            <person name="Lepuschitz S."/>
            <person name="Pekard-Amenitsch S."/>
            <person name="Haunold R."/>
            <person name="Schill S."/>
            <person name="Mach R."/>
            <person name="Allerberger F."/>
            <person name="Ruppitsch W."/>
            <person name="Forsythe S.J."/>
        </authorList>
    </citation>
    <scope>NUCLEOTIDE SEQUENCE [LARGE SCALE GENOMIC DNA]</scope>
    <source>
        <strain evidence="7 8">6100069499-17</strain>
    </source>
</reference>
<accession>A0A2P8VI00</accession>
<keyword evidence="4" id="KW-0564">Palmitate</keyword>
<evidence type="ECO:0000256" key="5">
    <source>
        <dbReference type="ARBA" id="ARBA00023288"/>
    </source>
</evidence>
<evidence type="ECO:0000313" key="8">
    <source>
        <dbReference type="Proteomes" id="UP000240212"/>
    </source>
</evidence>
<keyword evidence="5 6" id="KW-0449">Lipoprotein</keyword>
<name>A0A2P8VI00_9ENTR</name>
<dbReference type="NCBIfam" id="NF002798">
    <property type="entry name" value="PRK02939.1"/>
    <property type="match status" value="1"/>
</dbReference>
<evidence type="ECO:0000256" key="3">
    <source>
        <dbReference type="ARBA" id="ARBA00023136"/>
    </source>
</evidence>